<dbReference type="GO" id="GO:0005524">
    <property type="term" value="F:ATP binding"/>
    <property type="evidence" value="ECO:0007669"/>
    <property type="project" value="UniProtKB-KW"/>
</dbReference>
<comment type="similarity">
    <text evidence="1">Belongs to the ABC transporter superfamily.</text>
</comment>
<dbReference type="Pfam" id="PF00005">
    <property type="entry name" value="ABC_tran"/>
    <property type="match status" value="2"/>
</dbReference>
<dbReference type="InterPro" id="IPR003439">
    <property type="entry name" value="ABC_transporter-like_ATP-bd"/>
</dbReference>
<dbReference type="InterPro" id="IPR050319">
    <property type="entry name" value="ABC_transp_ATP-bind"/>
</dbReference>
<dbReference type="Proteomes" id="UP001527202">
    <property type="component" value="Unassembled WGS sequence"/>
</dbReference>
<evidence type="ECO:0000313" key="7">
    <source>
        <dbReference type="EMBL" id="MCY9596996.1"/>
    </source>
</evidence>
<dbReference type="GO" id="GO:0055085">
    <property type="term" value="P:transmembrane transport"/>
    <property type="evidence" value="ECO:0007669"/>
    <property type="project" value="UniProtKB-ARBA"/>
</dbReference>
<evidence type="ECO:0000256" key="5">
    <source>
        <dbReference type="SAM" id="MobiDB-lite"/>
    </source>
</evidence>
<dbReference type="GeneID" id="95376958"/>
<dbReference type="SMART" id="SM00382">
    <property type="entry name" value="AAA"/>
    <property type="match status" value="2"/>
</dbReference>
<evidence type="ECO:0000313" key="8">
    <source>
        <dbReference type="EMBL" id="QAV19705.1"/>
    </source>
</evidence>
<dbReference type="PANTHER" id="PTHR43776:SF7">
    <property type="entry name" value="D,D-DIPEPTIDE TRANSPORT ATP-BINDING PROTEIN DDPF-RELATED"/>
    <property type="match status" value="1"/>
</dbReference>
<dbReference type="Proteomes" id="UP000288943">
    <property type="component" value="Chromosome"/>
</dbReference>
<reference evidence="8 9" key="1">
    <citation type="submission" date="2018-01" db="EMBL/GenBank/DDBJ databases">
        <title>The whole genome sequencing and assembly of Paenibacillus chitinolyticus KCCM 41400 strain.</title>
        <authorList>
            <person name="Kim J.-Y."/>
            <person name="Park M.-K."/>
            <person name="Lee Y.-J."/>
            <person name="Yi H."/>
            <person name="Bahn Y.-S."/>
            <person name="Kim J.F."/>
            <person name="Lee D.-W."/>
        </authorList>
    </citation>
    <scope>NUCLEOTIDE SEQUENCE [LARGE SCALE GENOMIC DNA]</scope>
    <source>
        <strain evidence="8 9">KCCM 41400</strain>
    </source>
</reference>
<dbReference type="InterPro" id="IPR017871">
    <property type="entry name" value="ABC_transporter-like_CS"/>
</dbReference>
<dbReference type="EMBL" id="JAMDMJ010000015">
    <property type="protein sequence ID" value="MCY9596996.1"/>
    <property type="molecule type" value="Genomic_DNA"/>
</dbReference>
<keyword evidence="10" id="KW-1185">Reference proteome</keyword>
<keyword evidence="4 8" id="KW-0067">ATP-binding</keyword>
<dbReference type="AlphaFoldDB" id="A0A410WZ26"/>
<dbReference type="Gene3D" id="3.40.50.300">
    <property type="entry name" value="P-loop containing nucleotide triphosphate hydrolases"/>
    <property type="match status" value="2"/>
</dbReference>
<dbReference type="PROSITE" id="PS00211">
    <property type="entry name" value="ABC_TRANSPORTER_1"/>
    <property type="match status" value="2"/>
</dbReference>
<dbReference type="KEGG" id="pchi:PC41400_19370"/>
<dbReference type="NCBIfam" id="NF007739">
    <property type="entry name" value="PRK10419.1"/>
    <property type="match status" value="2"/>
</dbReference>
<sequence>MRTEQGERPPAAIGASLSEGELEQVTTSSDEPVPVLAIKELCICTKGSGRSLPVIQDISFSIRKGETLAIVGESGSGKSVTAAAITGLLPSSLQIALGTINFQGDDLLTLRGRKKEGLLGRRIGWVSQDYHSSFTPLIKIGTQLTEMIRVHQKMPSHEAKTLALSWLERVMLPAKRVFASYPFQLSGGQLQRAAIAAAFMLHPALLIADEPTTALDAVSADRVLGLLDELRVQTECAVLFISHDLRHVHRTADRVAVMREGRLLETGEAAEICRLPQHPYTQQLLDACPRIIPQGRLTGMGNIQILSESRTAPSPPLMSAVGLVKSYPAKTGQEAAVRQLSFEIYGGECLGLVGESGCGKSTVAKLLLALERPDAGEVIFDGISLNGLTGRALRLVRKNIQAVFQNPASSLNSRLPIWRSIVEPFDNFQKDDLSEFAGRGQSRRDIAAELLETVGLERTLGDRYPHELSGGQRQRVAIARAILLRPRLLICDEPTSSLDVTVQSQILNLLKQLRQELGMSCLFISHDIAVVQRMCTRILVMKEGRIIDRFPVDRLCSEERHPYTRQLVSAFMRE</sequence>
<dbReference type="InterPro" id="IPR027417">
    <property type="entry name" value="P-loop_NTPase"/>
</dbReference>
<reference evidence="7 10" key="2">
    <citation type="submission" date="2022-05" db="EMBL/GenBank/DDBJ databases">
        <title>Genome Sequencing of Bee-Associated Microbes.</title>
        <authorList>
            <person name="Dunlap C."/>
        </authorList>
    </citation>
    <scope>NUCLEOTIDE SEQUENCE [LARGE SCALE GENOMIC DNA]</scope>
    <source>
        <strain evidence="7 10">NRRL B-23120</strain>
    </source>
</reference>
<feature type="domain" description="ABC transporter" evidence="6">
    <location>
        <begin position="38"/>
        <end position="285"/>
    </location>
</feature>
<evidence type="ECO:0000259" key="6">
    <source>
        <dbReference type="PROSITE" id="PS50893"/>
    </source>
</evidence>
<evidence type="ECO:0000256" key="4">
    <source>
        <dbReference type="ARBA" id="ARBA00022840"/>
    </source>
</evidence>
<keyword evidence="3" id="KW-0547">Nucleotide-binding</keyword>
<feature type="domain" description="ABC transporter" evidence="6">
    <location>
        <begin position="318"/>
        <end position="568"/>
    </location>
</feature>
<dbReference type="CDD" id="cd03257">
    <property type="entry name" value="ABC_NikE_OppD_transporters"/>
    <property type="match status" value="2"/>
</dbReference>
<dbReference type="SUPFAM" id="SSF52540">
    <property type="entry name" value="P-loop containing nucleoside triphosphate hydrolases"/>
    <property type="match status" value="2"/>
</dbReference>
<evidence type="ECO:0000313" key="10">
    <source>
        <dbReference type="Proteomes" id="UP001527202"/>
    </source>
</evidence>
<dbReference type="Pfam" id="PF08352">
    <property type="entry name" value="oligo_HPY"/>
    <property type="match status" value="1"/>
</dbReference>
<evidence type="ECO:0000256" key="3">
    <source>
        <dbReference type="ARBA" id="ARBA00022741"/>
    </source>
</evidence>
<dbReference type="InterPro" id="IPR013563">
    <property type="entry name" value="Oligopep_ABC_C"/>
</dbReference>
<accession>A0A410WZ26</accession>
<dbReference type="InterPro" id="IPR003593">
    <property type="entry name" value="AAA+_ATPase"/>
</dbReference>
<dbReference type="PROSITE" id="PS50893">
    <property type="entry name" value="ABC_TRANSPORTER_2"/>
    <property type="match status" value="2"/>
</dbReference>
<dbReference type="GO" id="GO:0016887">
    <property type="term" value="F:ATP hydrolysis activity"/>
    <property type="evidence" value="ECO:0007669"/>
    <property type="project" value="InterPro"/>
</dbReference>
<evidence type="ECO:0000256" key="2">
    <source>
        <dbReference type="ARBA" id="ARBA00022448"/>
    </source>
</evidence>
<proteinExistence type="inferred from homology"/>
<name>A0A410WZ26_9BACL</name>
<dbReference type="NCBIfam" id="NF008453">
    <property type="entry name" value="PRK11308.1"/>
    <property type="match status" value="2"/>
</dbReference>
<gene>
    <name evidence="7" type="ORF">M5X16_14560</name>
    <name evidence="8" type="ORF">PC41400_19370</name>
</gene>
<keyword evidence="2" id="KW-0813">Transport</keyword>
<dbReference type="EMBL" id="CP026520">
    <property type="protein sequence ID" value="QAV19705.1"/>
    <property type="molecule type" value="Genomic_DNA"/>
</dbReference>
<dbReference type="PANTHER" id="PTHR43776">
    <property type="entry name" value="TRANSPORT ATP-BINDING PROTEIN"/>
    <property type="match status" value="1"/>
</dbReference>
<dbReference type="OrthoDB" id="9802264at2"/>
<evidence type="ECO:0000313" key="9">
    <source>
        <dbReference type="Proteomes" id="UP000288943"/>
    </source>
</evidence>
<evidence type="ECO:0000256" key="1">
    <source>
        <dbReference type="ARBA" id="ARBA00005417"/>
    </source>
</evidence>
<dbReference type="RefSeq" id="WP_084706519.1">
    <property type="nucleotide sequence ID" value="NZ_CP026520.1"/>
</dbReference>
<dbReference type="GO" id="GO:0015833">
    <property type="term" value="P:peptide transport"/>
    <property type="evidence" value="ECO:0007669"/>
    <property type="project" value="InterPro"/>
</dbReference>
<protein>
    <submittedName>
        <fullName evidence="8">ABC transporter ATP-binding protein</fullName>
    </submittedName>
</protein>
<organism evidence="8 9">
    <name type="scientific">Paenibacillus chitinolyticus</name>
    <dbReference type="NCBI Taxonomy" id="79263"/>
    <lineage>
        <taxon>Bacteria</taxon>
        <taxon>Bacillati</taxon>
        <taxon>Bacillota</taxon>
        <taxon>Bacilli</taxon>
        <taxon>Bacillales</taxon>
        <taxon>Paenibacillaceae</taxon>
        <taxon>Paenibacillus</taxon>
    </lineage>
</organism>
<feature type="region of interest" description="Disordered" evidence="5">
    <location>
        <begin position="1"/>
        <end position="28"/>
    </location>
</feature>